<proteinExistence type="predicted"/>
<comment type="caution">
    <text evidence="2">The sequence shown here is derived from an EMBL/GenBank/DDBJ whole genome shotgun (WGS) entry which is preliminary data.</text>
</comment>
<dbReference type="Proteomes" id="UP000294739">
    <property type="component" value="Unassembled WGS sequence"/>
</dbReference>
<dbReference type="InParanoid" id="A0A4R5DEC8"/>
<feature type="transmembrane region" description="Helical" evidence="1">
    <location>
        <begin position="116"/>
        <end position="135"/>
    </location>
</feature>
<accession>A0A4R5DEC8</accession>
<reference evidence="2 3" key="1">
    <citation type="submission" date="2019-03" db="EMBL/GenBank/DDBJ databases">
        <title>Draft genome sequences of novel Actinobacteria.</title>
        <authorList>
            <person name="Sahin N."/>
            <person name="Ay H."/>
            <person name="Saygin H."/>
        </authorList>
    </citation>
    <scope>NUCLEOTIDE SEQUENCE [LARGE SCALE GENOMIC DNA]</scope>
    <source>
        <strain evidence="2 3">5K138</strain>
    </source>
</reference>
<dbReference type="RefSeq" id="WP_131893151.1">
    <property type="nucleotide sequence ID" value="NZ_SMKZ01000008.1"/>
</dbReference>
<keyword evidence="3" id="KW-1185">Reference proteome</keyword>
<feature type="transmembrane region" description="Helical" evidence="1">
    <location>
        <begin position="50"/>
        <end position="71"/>
    </location>
</feature>
<feature type="transmembrane region" description="Helical" evidence="1">
    <location>
        <begin position="78"/>
        <end position="96"/>
    </location>
</feature>
<name>A0A4R5DEC8_9ACTN</name>
<keyword evidence="1" id="KW-0812">Transmembrane</keyword>
<feature type="transmembrane region" description="Helical" evidence="1">
    <location>
        <begin position="12"/>
        <end position="30"/>
    </location>
</feature>
<organism evidence="2 3">
    <name type="scientific">Jiangella asiatica</name>
    <dbReference type="NCBI Taxonomy" id="2530372"/>
    <lineage>
        <taxon>Bacteria</taxon>
        <taxon>Bacillati</taxon>
        <taxon>Actinomycetota</taxon>
        <taxon>Actinomycetes</taxon>
        <taxon>Jiangellales</taxon>
        <taxon>Jiangellaceae</taxon>
        <taxon>Jiangella</taxon>
    </lineage>
</organism>
<gene>
    <name evidence="2" type="ORF">E1269_07975</name>
</gene>
<protein>
    <submittedName>
        <fullName evidence="2">DUF4383 domain-containing protein</fullName>
    </submittedName>
</protein>
<dbReference type="AlphaFoldDB" id="A0A4R5DEC8"/>
<dbReference type="OrthoDB" id="572373at2"/>
<evidence type="ECO:0000313" key="2">
    <source>
        <dbReference type="EMBL" id="TDE12216.1"/>
    </source>
</evidence>
<keyword evidence="1" id="KW-1133">Transmembrane helix</keyword>
<evidence type="ECO:0000256" key="1">
    <source>
        <dbReference type="SAM" id="Phobius"/>
    </source>
</evidence>
<dbReference type="Pfam" id="PF14325">
    <property type="entry name" value="DUF4383"/>
    <property type="match status" value="1"/>
</dbReference>
<sequence length="144" mass="15104">MTATPVQTAATIVGVVFLAVGVLGFIPGITTDFDTMEFAGHDSEAELLGIFQVSILHNIVHLLFGVAGLALARTATGARAYLIWGGLVYAILWLYGLLVDKDSSANFVPLNAADDWLHLGLAAAMVLLGVVLGPTRRATTADQP</sequence>
<keyword evidence="1" id="KW-0472">Membrane</keyword>
<evidence type="ECO:0000313" key="3">
    <source>
        <dbReference type="Proteomes" id="UP000294739"/>
    </source>
</evidence>
<dbReference type="EMBL" id="SMKZ01000008">
    <property type="protein sequence ID" value="TDE12216.1"/>
    <property type="molecule type" value="Genomic_DNA"/>
</dbReference>